<reference evidence="1 2" key="1">
    <citation type="journal article" date="2019" name="Nat. Ecol. Evol.">
        <title>Megaphylogeny resolves global patterns of mushroom evolution.</title>
        <authorList>
            <person name="Varga T."/>
            <person name="Krizsan K."/>
            <person name="Foldi C."/>
            <person name="Dima B."/>
            <person name="Sanchez-Garcia M."/>
            <person name="Sanchez-Ramirez S."/>
            <person name="Szollosi G.J."/>
            <person name="Szarkandi J.G."/>
            <person name="Papp V."/>
            <person name="Albert L."/>
            <person name="Andreopoulos W."/>
            <person name="Angelini C."/>
            <person name="Antonin V."/>
            <person name="Barry K.W."/>
            <person name="Bougher N.L."/>
            <person name="Buchanan P."/>
            <person name="Buyck B."/>
            <person name="Bense V."/>
            <person name="Catcheside P."/>
            <person name="Chovatia M."/>
            <person name="Cooper J."/>
            <person name="Damon W."/>
            <person name="Desjardin D."/>
            <person name="Finy P."/>
            <person name="Geml J."/>
            <person name="Haridas S."/>
            <person name="Hughes K."/>
            <person name="Justo A."/>
            <person name="Karasinski D."/>
            <person name="Kautmanova I."/>
            <person name="Kiss B."/>
            <person name="Kocsube S."/>
            <person name="Kotiranta H."/>
            <person name="LaButti K.M."/>
            <person name="Lechner B.E."/>
            <person name="Liimatainen K."/>
            <person name="Lipzen A."/>
            <person name="Lukacs Z."/>
            <person name="Mihaltcheva S."/>
            <person name="Morgado L.N."/>
            <person name="Niskanen T."/>
            <person name="Noordeloos M.E."/>
            <person name="Ohm R.A."/>
            <person name="Ortiz-Santana B."/>
            <person name="Ovrebo C."/>
            <person name="Racz N."/>
            <person name="Riley R."/>
            <person name="Savchenko A."/>
            <person name="Shiryaev A."/>
            <person name="Soop K."/>
            <person name="Spirin V."/>
            <person name="Szebenyi C."/>
            <person name="Tomsovsky M."/>
            <person name="Tulloss R.E."/>
            <person name="Uehling J."/>
            <person name="Grigoriev I.V."/>
            <person name="Vagvolgyi C."/>
            <person name="Papp T."/>
            <person name="Martin F.M."/>
            <person name="Miettinen O."/>
            <person name="Hibbett D.S."/>
            <person name="Nagy L.G."/>
        </authorList>
    </citation>
    <scope>NUCLEOTIDE SEQUENCE [LARGE SCALE GENOMIC DNA]</scope>
    <source>
        <strain evidence="1 2">CBS 309.79</strain>
    </source>
</reference>
<dbReference type="Proteomes" id="UP000305067">
    <property type="component" value="Unassembled WGS sequence"/>
</dbReference>
<dbReference type="AlphaFoldDB" id="A0A5C3QXS2"/>
<sequence>MIPTLEALSMEFQRVDPDSPEDSPELDILLSLLEFQGPDELCPNLFNLSLRRVSFSDQSADLFMKLLTSRSMFAREEHTTRMQSTLGELIHLISGNAVSSSNAKKARSALREIDQTSQNTRSLKALLRFVAITFEEMTMGQCFSEAQQERTKALTANMHFIAR</sequence>
<keyword evidence="2" id="KW-1185">Reference proteome</keyword>
<accession>A0A5C3QXS2</accession>
<gene>
    <name evidence="1" type="ORF">BDV98DRAFT_225571</name>
</gene>
<evidence type="ECO:0000313" key="1">
    <source>
        <dbReference type="EMBL" id="TFL05580.1"/>
    </source>
</evidence>
<name>A0A5C3QXS2_9AGAR</name>
<organism evidence="1 2">
    <name type="scientific">Pterulicium gracile</name>
    <dbReference type="NCBI Taxonomy" id="1884261"/>
    <lineage>
        <taxon>Eukaryota</taxon>
        <taxon>Fungi</taxon>
        <taxon>Dikarya</taxon>
        <taxon>Basidiomycota</taxon>
        <taxon>Agaricomycotina</taxon>
        <taxon>Agaricomycetes</taxon>
        <taxon>Agaricomycetidae</taxon>
        <taxon>Agaricales</taxon>
        <taxon>Pleurotineae</taxon>
        <taxon>Pterulaceae</taxon>
        <taxon>Pterulicium</taxon>
    </lineage>
</organism>
<dbReference type="EMBL" id="ML178816">
    <property type="protein sequence ID" value="TFL05580.1"/>
    <property type="molecule type" value="Genomic_DNA"/>
</dbReference>
<proteinExistence type="predicted"/>
<protein>
    <submittedName>
        <fullName evidence="1">Uncharacterized protein</fullName>
    </submittedName>
</protein>
<evidence type="ECO:0000313" key="2">
    <source>
        <dbReference type="Proteomes" id="UP000305067"/>
    </source>
</evidence>